<dbReference type="GO" id="GO:0007166">
    <property type="term" value="P:cell surface receptor signaling pathway"/>
    <property type="evidence" value="ECO:0007669"/>
    <property type="project" value="InterPro"/>
</dbReference>
<dbReference type="SMART" id="SM00671">
    <property type="entry name" value="SEL1"/>
    <property type="match status" value="2"/>
</dbReference>
<accession>A0A397TIK5</accession>
<gene>
    <name evidence="2" type="ORF">C1645_353119</name>
</gene>
<evidence type="ECO:0000259" key="1">
    <source>
        <dbReference type="PROSITE" id="PS50011"/>
    </source>
</evidence>
<dbReference type="InterPro" id="IPR000719">
    <property type="entry name" value="Prot_kinase_dom"/>
</dbReference>
<dbReference type="SUPFAM" id="SSF81901">
    <property type="entry name" value="HCP-like"/>
    <property type="match status" value="1"/>
</dbReference>
<dbReference type="InterPro" id="IPR051681">
    <property type="entry name" value="Ser/Thr_Kinases-Pseudokinases"/>
</dbReference>
<dbReference type="EMBL" id="QKYT01000039">
    <property type="protein sequence ID" value="RIA96766.1"/>
    <property type="molecule type" value="Genomic_DNA"/>
</dbReference>
<dbReference type="CDD" id="cd21037">
    <property type="entry name" value="MLKL_NTD"/>
    <property type="match status" value="1"/>
</dbReference>
<dbReference type="InterPro" id="IPR054000">
    <property type="entry name" value="MLKL_N"/>
</dbReference>
<dbReference type="GO" id="GO:0004674">
    <property type="term" value="F:protein serine/threonine kinase activity"/>
    <property type="evidence" value="ECO:0007669"/>
    <property type="project" value="TreeGrafter"/>
</dbReference>
<keyword evidence="3" id="KW-1185">Reference proteome</keyword>
<protein>
    <submittedName>
        <fullName evidence="2">Kinase-like domain-containing protein</fullName>
    </submittedName>
</protein>
<dbReference type="SUPFAM" id="SSF56112">
    <property type="entry name" value="Protein kinase-like (PK-like)"/>
    <property type="match status" value="1"/>
</dbReference>
<dbReference type="Proteomes" id="UP000265703">
    <property type="component" value="Unassembled WGS sequence"/>
</dbReference>
<sequence length="656" mass="75526">MSDTLAPYIPLISEIAHIVSDIIKLYQTAKHNKRICGSLLSRVTAAETAVNVLKIRKLENEDVLKSQEYYRNFQKLVIVISKIKDFIEKVSQIKGLRKFLAANSIEEQFHKLTEEFDGLMRVLNLTLDVQNQIQMEEDQKVLKSDINEMTKYLHTIEGGIVNNLIDITQLNKSLEINVFRDADNVLKPATIKIEELHDPPEVVKRGTKVHKKIRMGEEVAIKEILGNDEKQLMNEVAILKKLKESQHIVQFYGIAKDAIAMYMVTEWCEYGNLREYYQGYGPLDWHRKTQLAVDIARGLTFLHAVAILHHDIRSENILITIHNQAKLANFKFSREFSGLAKNIMPTIDTIRWMAPEKLKDYKQNPYNVKCEIYSFGMLLWEIAEEKLPFHNEKDILEIRNLVVQQKIRPSFSINVPAEWVEISYQALQDNPSLRPSLKVMFRTLDHLYRKYSSSRPHLVKSLTNDDLLYDDENDLAIDGLSIDGFSINNILTIREAIEEHKKIDGDKLKAWESFKYYAEFNNATASYWKGCYLYYGLCPIKDPSDLEEKRARLEAAVGLFKAAADFGLPEAQLRYGHCLWSGDGVRKSISEAIKYFQLSADNGNPTAMYNIGNIYYHGLGVEKDEEKGVKYLRLAALKGLPKAKDLCKQKKSKVYF</sequence>
<dbReference type="Gene3D" id="1.25.40.10">
    <property type="entry name" value="Tetratricopeptide repeat domain"/>
    <property type="match status" value="1"/>
</dbReference>
<dbReference type="PROSITE" id="PS00109">
    <property type="entry name" value="PROTEIN_KINASE_TYR"/>
    <property type="match status" value="1"/>
</dbReference>
<reference evidence="2 3" key="1">
    <citation type="submission" date="2018-06" db="EMBL/GenBank/DDBJ databases">
        <title>Comparative genomics reveals the genomic features of Rhizophagus irregularis, R. cerebriforme, R. diaphanum and Gigaspora rosea, and their symbiotic lifestyle signature.</title>
        <authorList>
            <person name="Morin E."/>
            <person name="San Clemente H."/>
            <person name="Chen E.C.H."/>
            <person name="De La Providencia I."/>
            <person name="Hainaut M."/>
            <person name="Kuo A."/>
            <person name="Kohler A."/>
            <person name="Murat C."/>
            <person name="Tang N."/>
            <person name="Roy S."/>
            <person name="Loubradou J."/>
            <person name="Henrissat B."/>
            <person name="Grigoriev I.V."/>
            <person name="Corradi N."/>
            <person name="Roux C."/>
            <person name="Martin F.M."/>
        </authorList>
    </citation>
    <scope>NUCLEOTIDE SEQUENCE [LARGE SCALE GENOMIC DNA]</scope>
    <source>
        <strain evidence="2 3">DAOM 227022</strain>
    </source>
</reference>
<keyword evidence="2" id="KW-0418">Kinase</keyword>
<proteinExistence type="predicted"/>
<comment type="caution">
    <text evidence="2">The sequence shown here is derived from an EMBL/GenBank/DDBJ whole genome shotgun (WGS) entry which is preliminary data.</text>
</comment>
<dbReference type="Gene3D" id="1.20.930.20">
    <property type="entry name" value="Adaptor protein Cbl, N-terminal domain"/>
    <property type="match status" value="1"/>
</dbReference>
<dbReference type="InterPro" id="IPR001245">
    <property type="entry name" value="Ser-Thr/Tyr_kinase_cat_dom"/>
</dbReference>
<name>A0A397TIK5_9GLOM</name>
<dbReference type="InterPro" id="IPR011009">
    <property type="entry name" value="Kinase-like_dom_sf"/>
</dbReference>
<feature type="domain" description="Protein kinase" evidence="1">
    <location>
        <begin position="150"/>
        <end position="449"/>
    </location>
</feature>
<dbReference type="InterPro" id="IPR006597">
    <property type="entry name" value="Sel1-like"/>
</dbReference>
<evidence type="ECO:0000313" key="2">
    <source>
        <dbReference type="EMBL" id="RIA96766.1"/>
    </source>
</evidence>
<dbReference type="InterPro" id="IPR059179">
    <property type="entry name" value="MLKL-like_MCAfunc"/>
</dbReference>
<dbReference type="Pfam" id="PF08238">
    <property type="entry name" value="Sel1"/>
    <property type="match status" value="2"/>
</dbReference>
<dbReference type="OrthoDB" id="2384430at2759"/>
<keyword evidence="2" id="KW-0808">Transferase</keyword>
<dbReference type="InterPro" id="IPR011990">
    <property type="entry name" value="TPR-like_helical_dom_sf"/>
</dbReference>
<dbReference type="InterPro" id="IPR036537">
    <property type="entry name" value="Adaptor_Cbl_N_dom_sf"/>
</dbReference>
<organism evidence="2 3">
    <name type="scientific">Glomus cerebriforme</name>
    <dbReference type="NCBI Taxonomy" id="658196"/>
    <lineage>
        <taxon>Eukaryota</taxon>
        <taxon>Fungi</taxon>
        <taxon>Fungi incertae sedis</taxon>
        <taxon>Mucoromycota</taxon>
        <taxon>Glomeromycotina</taxon>
        <taxon>Glomeromycetes</taxon>
        <taxon>Glomerales</taxon>
        <taxon>Glomeraceae</taxon>
        <taxon>Glomus</taxon>
    </lineage>
</organism>
<dbReference type="InterPro" id="IPR008266">
    <property type="entry name" value="Tyr_kinase_AS"/>
</dbReference>
<dbReference type="Pfam" id="PF22215">
    <property type="entry name" value="MLKL_N"/>
    <property type="match status" value="1"/>
</dbReference>
<dbReference type="Pfam" id="PF07714">
    <property type="entry name" value="PK_Tyr_Ser-Thr"/>
    <property type="match status" value="1"/>
</dbReference>
<dbReference type="PANTHER" id="PTHR44329">
    <property type="entry name" value="SERINE/THREONINE-PROTEIN KINASE TNNI3K-RELATED"/>
    <property type="match status" value="1"/>
</dbReference>
<dbReference type="PROSITE" id="PS50011">
    <property type="entry name" value="PROTEIN_KINASE_DOM"/>
    <property type="match status" value="1"/>
</dbReference>
<dbReference type="AlphaFoldDB" id="A0A397TIK5"/>
<dbReference type="Gene3D" id="1.10.510.10">
    <property type="entry name" value="Transferase(Phosphotransferase) domain 1"/>
    <property type="match status" value="1"/>
</dbReference>
<dbReference type="GO" id="GO:0005524">
    <property type="term" value="F:ATP binding"/>
    <property type="evidence" value="ECO:0007669"/>
    <property type="project" value="InterPro"/>
</dbReference>
<evidence type="ECO:0000313" key="3">
    <source>
        <dbReference type="Proteomes" id="UP000265703"/>
    </source>
</evidence>